<accession>A0AAV4VQD6</accession>
<dbReference type="Proteomes" id="UP001054837">
    <property type="component" value="Unassembled WGS sequence"/>
</dbReference>
<name>A0AAV4VQD6_9ARAC</name>
<evidence type="ECO:0000313" key="3">
    <source>
        <dbReference type="Proteomes" id="UP001054837"/>
    </source>
</evidence>
<dbReference type="EMBL" id="BPLQ01013446">
    <property type="protein sequence ID" value="GIY72144.1"/>
    <property type="molecule type" value="Genomic_DNA"/>
</dbReference>
<sequence length="274" mass="31716">MWIEKYPDHRILLLRDFNAKSRVWGKRNTDERGNQFLSFCNNLNLSIENSPELPPTYDSTRGHSWIDLLITKNIDHGIELEEFIAKITTKKCFGKKKVKIILDKKNRAEVNKQITKDRTLIDSIQDSIITILKYHFPYYSGTTHISSNSSTDPSFLEISPGELEAVIHSIKLKKASGLDGIPGEIVKEINYANPEWFRTLLNNLLRNGEFPTAWKTARIALIPKKNRDLTHPKDFRPICILPCWGKVLDKMLAERLAFFLESKNLLHNHQFGFR</sequence>
<proteinExistence type="predicted"/>
<keyword evidence="3" id="KW-1185">Reference proteome</keyword>
<reference evidence="2 3" key="1">
    <citation type="submission" date="2021-06" db="EMBL/GenBank/DDBJ databases">
        <title>Caerostris darwini draft genome.</title>
        <authorList>
            <person name="Kono N."/>
            <person name="Arakawa K."/>
        </authorList>
    </citation>
    <scope>NUCLEOTIDE SEQUENCE [LARGE SCALE GENOMIC DNA]</scope>
</reference>
<protein>
    <recommendedName>
        <fullName evidence="1">Endonuclease/exonuclease/phosphatase domain-containing protein</fullName>
    </recommendedName>
</protein>
<organism evidence="2 3">
    <name type="scientific">Caerostris darwini</name>
    <dbReference type="NCBI Taxonomy" id="1538125"/>
    <lineage>
        <taxon>Eukaryota</taxon>
        <taxon>Metazoa</taxon>
        <taxon>Ecdysozoa</taxon>
        <taxon>Arthropoda</taxon>
        <taxon>Chelicerata</taxon>
        <taxon>Arachnida</taxon>
        <taxon>Araneae</taxon>
        <taxon>Araneomorphae</taxon>
        <taxon>Entelegynae</taxon>
        <taxon>Araneoidea</taxon>
        <taxon>Araneidae</taxon>
        <taxon>Caerostris</taxon>
    </lineage>
</organism>
<gene>
    <name evidence="2" type="primary">AVEN_85893_1</name>
    <name evidence="2" type="ORF">CDAR_302301</name>
</gene>
<dbReference type="GO" id="GO:0003824">
    <property type="term" value="F:catalytic activity"/>
    <property type="evidence" value="ECO:0007669"/>
    <property type="project" value="InterPro"/>
</dbReference>
<dbReference type="AlphaFoldDB" id="A0AAV4VQD6"/>
<dbReference type="InterPro" id="IPR005135">
    <property type="entry name" value="Endo/exonuclease/phosphatase"/>
</dbReference>
<evidence type="ECO:0000313" key="2">
    <source>
        <dbReference type="EMBL" id="GIY72144.1"/>
    </source>
</evidence>
<dbReference type="PANTHER" id="PTHR19446">
    <property type="entry name" value="REVERSE TRANSCRIPTASES"/>
    <property type="match status" value="1"/>
</dbReference>
<dbReference type="SUPFAM" id="SSF56219">
    <property type="entry name" value="DNase I-like"/>
    <property type="match status" value="1"/>
</dbReference>
<dbReference type="Gene3D" id="3.60.10.10">
    <property type="entry name" value="Endonuclease/exonuclease/phosphatase"/>
    <property type="match status" value="1"/>
</dbReference>
<dbReference type="Pfam" id="PF14529">
    <property type="entry name" value="Exo_endo_phos_2"/>
    <property type="match status" value="1"/>
</dbReference>
<comment type="caution">
    <text evidence="2">The sequence shown here is derived from an EMBL/GenBank/DDBJ whole genome shotgun (WGS) entry which is preliminary data.</text>
</comment>
<evidence type="ECO:0000259" key="1">
    <source>
        <dbReference type="Pfam" id="PF14529"/>
    </source>
</evidence>
<dbReference type="InterPro" id="IPR036691">
    <property type="entry name" value="Endo/exonu/phosph_ase_sf"/>
</dbReference>
<feature type="domain" description="Endonuclease/exonuclease/phosphatase" evidence="1">
    <location>
        <begin position="6"/>
        <end position="73"/>
    </location>
</feature>